<reference evidence="1 2" key="1">
    <citation type="submission" date="2020-08" db="EMBL/GenBank/DDBJ databases">
        <authorList>
            <person name="Koutsovoulos G."/>
            <person name="Danchin GJ E."/>
        </authorList>
    </citation>
    <scope>NUCLEOTIDE SEQUENCE [LARGE SCALE GENOMIC DNA]</scope>
</reference>
<accession>A0A6V7W0L0</accession>
<protein>
    <submittedName>
        <fullName evidence="1">Uncharacterized protein</fullName>
    </submittedName>
</protein>
<evidence type="ECO:0000313" key="2">
    <source>
        <dbReference type="Proteomes" id="UP000580250"/>
    </source>
</evidence>
<name>A0A6V7W0L0_MELEN</name>
<sequence>MMANKSKNDKAKQHKVDVKTEQCRQDIKVDQSDYVNEKKSQLKTYRQCSSTFIF</sequence>
<comment type="caution">
    <text evidence="1">The sequence shown here is derived from an EMBL/GenBank/DDBJ whole genome shotgun (WGS) entry which is preliminary data.</text>
</comment>
<dbReference type="AlphaFoldDB" id="A0A6V7W0L0"/>
<organism evidence="1 2">
    <name type="scientific">Meloidogyne enterolobii</name>
    <name type="common">Root-knot nematode worm</name>
    <name type="synonym">Meloidogyne mayaguensis</name>
    <dbReference type="NCBI Taxonomy" id="390850"/>
    <lineage>
        <taxon>Eukaryota</taxon>
        <taxon>Metazoa</taxon>
        <taxon>Ecdysozoa</taxon>
        <taxon>Nematoda</taxon>
        <taxon>Chromadorea</taxon>
        <taxon>Rhabditida</taxon>
        <taxon>Tylenchina</taxon>
        <taxon>Tylenchomorpha</taxon>
        <taxon>Tylenchoidea</taxon>
        <taxon>Meloidogynidae</taxon>
        <taxon>Meloidogyninae</taxon>
        <taxon>Meloidogyne</taxon>
    </lineage>
</organism>
<dbReference type="EMBL" id="CAJEWN010000378">
    <property type="protein sequence ID" value="CAD2180716.1"/>
    <property type="molecule type" value="Genomic_DNA"/>
</dbReference>
<proteinExistence type="predicted"/>
<evidence type="ECO:0000313" key="1">
    <source>
        <dbReference type="EMBL" id="CAD2180716.1"/>
    </source>
</evidence>
<dbReference type="Proteomes" id="UP000580250">
    <property type="component" value="Unassembled WGS sequence"/>
</dbReference>
<gene>
    <name evidence="1" type="ORF">MENT_LOCUS32810</name>
</gene>